<keyword evidence="3" id="KW-1185">Reference proteome</keyword>
<dbReference type="RefSeq" id="WP_194134092.1">
    <property type="nucleotide sequence ID" value="NZ_JADFFK010000004.1"/>
</dbReference>
<dbReference type="Proteomes" id="UP000607796">
    <property type="component" value="Unassembled WGS sequence"/>
</dbReference>
<dbReference type="EMBL" id="JADFFK010000004">
    <property type="protein sequence ID" value="MBE9636552.1"/>
    <property type="molecule type" value="Genomic_DNA"/>
</dbReference>
<sequence>MAGRAKYIIEKQSPPVTYYWGPEVDRETARSIGLVRFFTGKPCKYGHVAERWVSSGTCIECVLQRHRTPEYREYVRPVNAAWLEANPGKVDQYNEQRRDRRENEPEAAEQMRAASRAWHAEKSKDPEWRAKERERLRKYA</sequence>
<name>A0ABR9WZ37_9RHOB</name>
<reference evidence="2 3" key="1">
    <citation type="journal article" date="2021" name="Int. J. Syst. Evol. Microbiol.">
        <title>Salipiger mangrovisoli sp. nov., isolated from mangrove soil and the proposal for the reclassification of Paraphaeobacter pallidus as Salipiger pallidus comb. nov.</title>
        <authorList>
            <person name="Du J."/>
            <person name="Liu Y."/>
            <person name="Pei T."/>
            <person name="Deng M.R."/>
            <person name="Zhu H."/>
        </authorList>
    </citation>
    <scope>NUCLEOTIDE SEQUENCE [LARGE SCALE GENOMIC DNA]</scope>
    <source>
        <strain evidence="2 3">6D45A</strain>
    </source>
</reference>
<proteinExistence type="predicted"/>
<feature type="compositionally biased region" description="Basic and acidic residues" evidence="1">
    <location>
        <begin position="92"/>
        <end position="104"/>
    </location>
</feature>
<protein>
    <submittedName>
        <fullName evidence="2">Uncharacterized protein</fullName>
    </submittedName>
</protein>
<evidence type="ECO:0000256" key="1">
    <source>
        <dbReference type="SAM" id="MobiDB-lite"/>
    </source>
</evidence>
<feature type="region of interest" description="Disordered" evidence="1">
    <location>
        <begin position="86"/>
        <end position="126"/>
    </location>
</feature>
<gene>
    <name evidence="2" type="ORF">IQ782_06850</name>
</gene>
<evidence type="ECO:0000313" key="2">
    <source>
        <dbReference type="EMBL" id="MBE9636552.1"/>
    </source>
</evidence>
<evidence type="ECO:0000313" key="3">
    <source>
        <dbReference type="Proteomes" id="UP000607796"/>
    </source>
</evidence>
<organism evidence="2 3">
    <name type="scientific">Salipiger mangrovisoli</name>
    <dbReference type="NCBI Taxonomy" id="2865933"/>
    <lineage>
        <taxon>Bacteria</taxon>
        <taxon>Pseudomonadati</taxon>
        <taxon>Pseudomonadota</taxon>
        <taxon>Alphaproteobacteria</taxon>
        <taxon>Rhodobacterales</taxon>
        <taxon>Roseobacteraceae</taxon>
        <taxon>Salipiger</taxon>
    </lineage>
</organism>
<comment type="caution">
    <text evidence="2">The sequence shown here is derived from an EMBL/GenBank/DDBJ whole genome shotgun (WGS) entry which is preliminary data.</text>
</comment>
<accession>A0ABR9WZ37</accession>